<organism evidence="1 2">
    <name type="scientific">Akanthomyces lecanii RCEF 1005</name>
    <dbReference type="NCBI Taxonomy" id="1081108"/>
    <lineage>
        <taxon>Eukaryota</taxon>
        <taxon>Fungi</taxon>
        <taxon>Dikarya</taxon>
        <taxon>Ascomycota</taxon>
        <taxon>Pezizomycotina</taxon>
        <taxon>Sordariomycetes</taxon>
        <taxon>Hypocreomycetidae</taxon>
        <taxon>Hypocreales</taxon>
        <taxon>Cordycipitaceae</taxon>
        <taxon>Akanthomyces</taxon>
        <taxon>Cordyceps confragosa</taxon>
    </lineage>
</organism>
<dbReference type="AlphaFoldDB" id="A0A167LZZ8"/>
<comment type="caution">
    <text evidence="1">The sequence shown here is derived from an EMBL/GenBank/DDBJ whole genome shotgun (WGS) entry which is preliminary data.</text>
</comment>
<protein>
    <submittedName>
        <fullName evidence="1">Uncharacterized protein</fullName>
    </submittedName>
</protein>
<evidence type="ECO:0000313" key="1">
    <source>
        <dbReference type="EMBL" id="OAA53744.1"/>
    </source>
</evidence>
<sequence length="77" mass="8426">MMDTNSGPIESIVQGMDSISGEITVVKIEITATANPVLLHKLGEFKLIVVDLEGSEWDVMDECDEDEVMGDSSHKMD</sequence>
<accession>A0A167LZZ8</accession>
<proteinExistence type="predicted"/>
<dbReference type="Proteomes" id="UP000076881">
    <property type="component" value="Unassembled WGS sequence"/>
</dbReference>
<evidence type="ECO:0000313" key="2">
    <source>
        <dbReference type="Proteomes" id="UP000076881"/>
    </source>
</evidence>
<dbReference type="EMBL" id="AZHF01000064">
    <property type="protein sequence ID" value="OAA53744.1"/>
    <property type="molecule type" value="Genomic_DNA"/>
</dbReference>
<reference evidence="1 2" key="1">
    <citation type="journal article" date="2016" name="Genome Biol. Evol.">
        <title>Divergent and convergent evolution of fungal pathogenicity.</title>
        <authorList>
            <person name="Shang Y."/>
            <person name="Xiao G."/>
            <person name="Zheng P."/>
            <person name="Cen K."/>
            <person name="Zhan S."/>
            <person name="Wang C."/>
        </authorList>
    </citation>
    <scope>NUCLEOTIDE SEQUENCE [LARGE SCALE GENOMIC DNA]</scope>
    <source>
        <strain evidence="1 2">RCEF 1005</strain>
    </source>
</reference>
<name>A0A167LZZ8_CORDF</name>
<keyword evidence="2" id="KW-1185">Reference proteome</keyword>
<gene>
    <name evidence="1" type="ORF">LEL_11016</name>
</gene>